<keyword evidence="5" id="KW-0732">Signal</keyword>
<dbReference type="Gene3D" id="1.25.40.880">
    <property type="entry name" value="Alkyl sulfatase, dimerisation domain"/>
    <property type="match status" value="1"/>
</dbReference>
<feature type="domain" description="Metallo-beta-lactamase" evidence="6">
    <location>
        <begin position="115"/>
        <end position="337"/>
    </location>
</feature>
<evidence type="ECO:0000259" key="6">
    <source>
        <dbReference type="SMART" id="SM00849"/>
    </source>
</evidence>
<protein>
    <submittedName>
        <fullName evidence="7">Alkyl sulfatase</fullName>
    </submittedName>
</protein>
<evidence type="ECO:0000256" key="1">
    <source>
        <dbReference type="ARBA" id="ARBA00022723"/>
    </source>
</evidence>
<dbReference type="GO" id="GO:0046872">
    <property type="term" value="F:metal ion binding"/>
    <property type="evidence" value="ECO:0007669"/>
    <property type="project" value="UniProtKB-KW"/>
</dbReference>
<keyword evidence="1" id="KW-0479">Metal-binding</keyword>
<proteinExistence type="inferred from homology"/>
<dbReference type="InterPro" id="IPR036527">
    <property type="entry name" value="SCP2_sterol-bd_dom_sf"/>
</dbReference>
<dbReference type="Gene3D" id="3.30.1050.10">
    <property type="entry name" value="SCP2 sterol-binding domain"/>
    <property type="match status" value="1"/>
</dbReference>
<dbReference type="Pfam" id="PF14863">
    <property type="entry name" value="Alkyl_sulf_dimr"/>
    <property type="match status" value="1"/>
</dbReference>
<dbReference type="PANTHER" id="PTHR43223:SF1">
    <property type="entry name" value="ALKYL_ARYL-SULFATASE BDS1"/>
    <property type="match status" value="1"/>
</dbReference>
<dbReference type="Proteomes" id="UP000275727">
    <property type="component" value="Chromosome"/>
</dbReference>
<feature type="signal peptide" evidence="5">
    <location>
        <begin position="1"/>
        <end position="18"/>
    </location>
</feature>
<dbReference type="InterPro" id="IPR029229">
    <property type="entry name" value="Alkyl_sulf_C"/>
</dbReference>
<dbReference type="InterPro" id="IPR001279">
    <property type="entry name" value="Metallo-B-lactamas"/>
</dbReference>
<dbReference type="FunFam" id="3.60.15.30:FF:000001">
    <property type="entry name" value="Alkyl/aryl-sulfatase BDS1"/>
    <property type="match status" value="1"/>
</dbReference>
<dbReference type="SUPFAM" id="SSF55718">
    <property type="entry name" value="SCP-like"/>
    <property type="match status" value="1"/>
</dbReference>
<dbReference type="InterPro" id="IPR052195">
    <property type="entry name" value="Bact_Alkyl/Aryl-Sulfatase"/>
</dbReference>
<dbReference type="SMART" id="SM00849">
    <property type="entry name" value="Lactamase_B"/>
    <property type="match status" value="1"/>
</dbReference>
<dbReference type="EMBL" id="AP018711">
    <property type="protein sequence ID" value="BBE32822.1"/>
    <property type="molecule type" value="Genomic_DNA"/>
</dbReference>
<dbReference type="PANTHER" id="PTHR43223">
    <property type="entry name" value="ALKYL/ARYL-SULFATASE"/>
    <property type="match status" value="1"/>
</dbReference>
<evidence type="ECO:0000256" key="3">
    <source>
        <dbReference type="ARBA" id="ARBA00022833"/>
    </source>
</evidence>
<reference evidence="7 8" key="1">
    <citation type="submission" date="2018-06" db="EMBL/GenBank/DDBJ databases">
        <title>Complete Genome Sequence of the Microcystin-Degrading Bacterium Sphingosinicella microcystinivorans Strain B-9.</title>
        <authorList>
            <person name="Jin H."/>
            <person name="Nishizawa T."/>
            <person name="Guo Y."/>
            <person name="Nishizawa A."/>
            <person name="Park H."/>
            <person name="Kato H."/>
            <person name="Tsuji K."/>
            <person name="Harada K."/>
        </authorList>
    </citation>
    <scope>NUCLEOTIDE SEQUENCE [LARGE SCALE GENOMIC DNA]</scope>
    <source>
        <strain evidence="7 8">B9</strain>
    </source>
</reference>
<dbReference type="GO" id="GO:0046983">
    <property type="term" value="F:protein dimerization activity"/>
    <property type="evidence" value="ECO:0007669"/>
    <property type="project" value="InterPro"/>
</dbReference>
<dbReference type="AlphaFoldDB" id="A0AAD1D3P2"/>
<comment type="similarity">
    <text evidence="4">Belongs to the metallo-beta-lactamase superfamily. Type III sulfatase family.</text>
</comment>
<evidence type="ECO:0000313" key="7">
    <source>
        <dbReference type="EMBL" id="BBE32822.1"/>
    </source>
</evidence>
<dbReference type="GO" id="GO:0018909">
    <property type="term" value="P:dodecyl sulfate metabolic process"/>
    <property type="evidence" value="ECO:0007669"/>
    <property type="project" value="InterPro"/>
</dbReference>
<keyword evidence="3" id="KW-0862">Zinc</keyword>
<sequence>MMRLWIVAALAAAQPAAAEAPSAATKAANSAVAAALPFGDTEDFDFARRGLLARPDTDVLGADGRVIRSFADDAKVAGAVPDTVNPSLWRNAQLVSESGLFEVVPGIWQVRGFDLANMTLIRGKTGLIVVDPLTTVETARAAIALARRHIGDLPVTAVIYTHSHIDHFGGVRGIVDEADVRAGKVRIYAPDGFMEHAISENVIAGAAMSRRAAFMFGSALERGTEGIVSAGLGPVVAGGTYSLIAPTDTVRVGAETTEVDGVRFEFQLTPGTEAPAEMNFYLPDFRALCLAENANGAMHNVLTPRGALVRDAKVWADYLTEALTRFGPKSDVLFTSHFWPRWGGETLRRTIALHRDAYKYLHDQSVRMMNAGLNGDEIAEAIQLPPELGQAWFNRPHYGSLKFNARAVYQRYMGHYDGNPAHLDPLPDVERGKRIVAAMGGAKKVLGEAAKARNAGDERWAAELLSHLVMAEPENARARDMLAASFEQMAWQTETAPWRNIYLSGARELRGLATSGGGADTSEIAMSTPLADLLDLMAVRLSPEKAAGAELSIGIILPDSGERRLVSVKNRVLVHQPWTEGAAPSVTLTSPRRVFLGLVGGQVKAAEAVQKGILRIDGDAAQLQRFTGLFEPPPASFGLALP</sequence>
<dbReference type="RefSeq" id="WP_121051133.1">
    <property type="nucleotide sequence ID" value="NZ_AP018711.1"/>
</dbReference>
<evidence type="ECO:0000256" key="4">
    <source>
        <dbReference type="ARBA" id="ARBA00033751"/>
    </source>
</evidence>
<dbReference type="KEGG" id="smic:SmB9_04800"/>
<dbReference type="Pfam" id="PF00753">
    <property type="entry name" value="Lactamase_B"/>
    <property type="match status" value="1"/>
</dbReference>
<dbReference type="Gene3D" id="3.60.15.30">
    <property type="entry name" value="Metallo-beta-lactamase domain"/>
    <property type="match status" value="1"/>
</dbReference>
<name>A0AAD1D3P2_SPHMI</name>
<evidence type="ECO:0000256" key="2">
    <source>
        <dbReference type="ARBA" id="ARBA00022801"/>
    </source>
</evidence>
<gene>
    <name evidence="7" type="ORF">SmB9_04800</name>
</gene>
<evidence type="ECO:0000256" key="5">
    <source>
        <dbReference type="SAM" id="SignalP"/>
    </source>
</evidence>
<dbReference type="CDD" id="cd07710">
    <property type="entry name" value="arylsulfatase_Sdsa1-like_MBL-fold"/>
    <property type="match status" value="1"/>
</dbReference>
<dbReference type="SUPFAM" id="SSF56281">
    <property type="entry name" value="Metallo-hydrolase/oxidoreductase"/>
    <property type="match status" value="1"/>
</dbReference>
<feature type="chain" id="PRO_5041976802" evidence="5">
    <location>
        <begin position="19"/>
        <end position="642"/>
    </location>
</feature>
<dbReference type="InterPro" id="IPR038536">
    <property type="entry name" value="Alkyl/aryl-sulf_dimr_sf"/>
</dbReference>
<dbReference type="InterPro" id="IPR044097">
    <property type="entry name" value="Bds1/SdsA1_MBL-fold"/>
</dbReference>
<dbReference type="Pfam" id="PF14864">
    <property type="entry name" value="Alkyl_sulf_C"/>
    <property type="match status" value="1"/>
</dbReference>
<accession>A0AAD1D3P2</accession>
<organism evidence="7 8">
    <name type="scientific">Sphingosinicella microcystinivorans</name>
    <dbReference type="NCBI Taxonomy" id="335406"/>
    <lineage>
        <taxon>Bacteria</taxon>
        <taxon>Pseudomonadati</taxon>
        <taxon>Pseudomonadota</taxon>
        <taxon>Alphaproteobacteria</taxon>
        <taxon>Sphingomonadales</taxon>
        <taxon>Sphingosinicellaceae</taxon>
        <taxon>Sphingosinicella</taxon>
    </lineage>
</organism>
<keyword evidence="2" id="KW-0378">Hydrolase</keyword>
<dbReference type="GO" id="GO:0018741">
    <property type="term" value="F:linear primary-alkylsulfatase activity"/>
    <property type="evidence" value="ECO:0007669"/>
    <property type="project" value="InterPro"/>
</dbReference>
<dbReference type="InterPro" id="IPR029228">
    <property type="entry name" value="Alkyl_sulf_dimr"/>
</dbReference>
<dbReference type="InterPro" id="IPR036866">
    <property type="entry name" value="RibonucZ/Hydroxyglut_hydro"/>
</dbReference>
<evidence type="ECO:0000313" key="8">
    <source>
        <dbReference type="Proteomes" id="UP000275727"/>
    </source>
</evidence>